<dbReference type="Pfam" id="PF20152">
    <property type="entry name" value="DUF6534"/>
    <property type="match status" value="1"/>
</dbReference>
<feature type="region of interest" description="Disordered" evidence="1">
    <location>
        <begin position="303"/>
        <end position="384"/>
    </location>
</feature>
<evidence type="ECO:0000313" key="4">
    <source>
        <dbReference type="EMBL" id="KAF4613081.1"/>
    </source>
</evidence>
<feature type="transmembrane region" description="Helical" evidence="2">
    <location>
        <begin position="92"/>
        <end position="112"/>
    </location>
</feature>
<dbReference type="PANTHER" id="PTHR40465:SF1">
    <property type="entry name" value="DUF6534 DOMAIN-CONTAINING PROTEIN"/>
    <property type="match status" value="1"/>
</dbReference>
<evidence type="ECO:0000259" key="3">
    <source>
        <dbReference type="Pfam" id="PF20152"/>
    </source>
</evidence>
<feature type="domain" description="DUF6534" evidence="3">
    <location>
        <begin position="173"/>
        <end position="258"/>
    </location>
</feature>
<keyword evidence="2" id="KW-1133">Transmembrane helix</keyword>
<feature type="transmembrane region" description="Helical" evidence="2">
    <location>
        <begin position="20"/>
        <end position="40"/>
    </location>
</feature>
<feature type="transmembrane region" description="Helical" evidence="2">
    <location>
        <begin position="52"/>
        <end position="72"/>
    </location>
</feature>
<feature type="compositionally biased region" description="Polar residues" evidence="1">
    <location>
        <begin position="309"/>
        <end position="325"/>
    </location>
</feature>
<feature type="transmembrane region" description="Helical" evidence="2">
    <location>
        <begin position="209"/>
        <end position="230"/>
    </location>
</feature>
<name>A0A8H4QLJ0_9AGAR</name>
<comment type="caution">
    <text evidence="4">The sequence shown here is derived from an EMBL/GenBank/DDBJ whole genome shotgun (WGS) entry which is preliminary data.</text>
</comment>
<protein>
    <recommendedName>
        <fullName evidence="3">DUF6534 domain-containing protein</fullName>
    </recommendedName>
</protein>
<evidence type="ECO:0000256" key="1">
    <source>
        <dbReference type="SAM" id="MobiDB-lite"/>
    </source>
</evidence>
<feature type="transmembrane region" description="Helical" evidence="2">
    <location>
        <begin position="165"/>
        <end position="188"/>
    </location>
</feature>
<dbReference type="PANTHER" id="PTHR40465">
    <property type="entry name" value="CHROMOSOME 1, WHOLE GENOME SHOTGUN SEQUENCE"/>
    <property type="match status" value="1"/>
</dbReference>
<feature type="compositionally biased region" description="Polar residues" evidence="1">
    <location>
        <begin position="336"/>
        <end position="351"/>
    </location>
</feature>
<dbReference type="Proteomes" id="UP000521872">
    <property type="component" value="Unassembled WGS sequence"/>
</dbReference>
<dbReference type="AlphaFoldDB" id="A0A8H4QLJ0"/>
<keyword evidence="2" id="KW-0472">Membrane</keyword>
<accession>A0A8H4QLJ0</accession>
<keyword evidence="2" id="KW-0812">Transmembrane</keyword>
<organism evidence="4 5">
    <name type="scientific">Agrocybe pediades</name>
    <dbReference type="NCBI Taxonomy" id="84607"/>
    <lineage>
        <taxon>Eukaryota</taxon>
        <taxon>Fungi</taxon>
        <taxon>Dikarya</taxon>
        <taxon>Basidiomycota</taxon>
        <taxon>Agaricomycotina</taxon>
        <taxon>Agaricomycetes</taxon>
        <taxon>Agaricomycetidae</taxon>
        <taxon>Agaricales</taxon>
        <taxon>Agaricineae</taxon>
        <taxon>Strophariaceae</taxon>
        <taxon>Agrocybe</taxon>
    </lineage>
</organism>
<reference evidence="4 5" key="1">
    <citation type="submission" date="2019-12" db="EMBL/GenBank/DDBJ databases">
        <authorList>
            <person name="Floudas D."/>
            <person name="Bentzer J."/>
            <person name="Ahren D."/>
            <person name="Johansson T."/>
            <person name="Persson P."/>
            <person name="Tunlid A."/>
        </authorList>
    </citation>
    <scope>NUCLEOTIDE SEQUENCE [LARGE SCALE GENOMIC DNA]</scope>
    <source>
        <strain evidence="4 5">CBS 102.39</strain>
    </source>
</reference>
<dbReference type="InterPro" id="IPR045339">
    <property type="entry name" value="DUF6534"/>
</dbReference>
<proteinExistence type="predicted"/>
<sequence>MDESPVIPDHVAKITGPLLLGYLFTFGLFGVLAMQVYIYYLAFRKEPIVNRILVYTVFLIMVVQTVLLSQTAFDTFGRGFGQIDTVDNISHIWFSVPILGSIVALGTQLYFAFRISVMAKDKQLALVVASLSLIQLAGGIFTGVVGHDTSRFSTFQNSKVGLASIGLWNGAGALCDILIATCMVHFYVNPKSPWKLKQSRVPVFFRLPVQSGIILTAVAITNTALCLLPGRQTYFQTTSSILGNTYANTLLALLNSRVRLGRPTGYVDDEVSETTFETQQEHPRSALVFAQPDETILDNVGITTERRPSTQTEAGRPSWSGSHRNTVGMRTHPRPMSSTSEDSRTLGSMNLMSIDDWERRHSGRPQTPLRQQEEDEEKHIGHAV</sequence>
<evidence type="ECO:0000256" key="2">
    <source>
        <dbReference type="SAM" id="Phobius"/>
    </source>
</evidence>
<gene>
    <name evidence="4" type="ORF">D9613_011091</name>
</gene>
<evidence type="ECO:0000313" key="5">
    <source>
        <dbReference type="Proteomes" id="UP000521872"/>
    </source>
</evidence>
<dbReference type="EMBL" id="JAACJL010000046">
    <property type="protein sequence ID" value="KAF4613081.1"/>
    <property type="molecule type" value="Genomic_DNA"/>
</dbReference>
<feature type="transmembrane region" description="Helical" evidence="2">
    <location>
        <begin position="124"/>
        <end position="145"/>
    </location>
</feature>
<keyword evidence="5" id="KW-1185">Reference proteome</keyword>